<feature type="compositionally biased region" description="Basic and acidic residues" evidence="5">
    <location>
        <begin position="498"/>
        <end position="517"/>
    </location>
</feature>
<dbReference type="Pfam" id="PF01535">
    <property type="entry name" value="PPR"/>
    <property type="match status" value="2"/>
</dbReference>
<dbReference type="InterPro" id="IPR036431">
    <property type="entry name" value="ARID_dom_sf"/>
</dbReference>
<evidence type="ECO:0000256" key="1">
    <source>
        <dbReference type="ARBA" id="ARBA00022737"/>
    </source>
</evidence>
<reference evidence="7 8" key="1">
    <citation type="submission" date="2020-01" db="EMBL/GenBank/DDBJ databases">
        <title>Genome sequence of Arachis hypogaea, cultivar Shitouqi.</title>
        <authorList>
            <person name="Zhuang W."/>
            <person name="Chen H."/>
            <person name="Varshney R."/>
            <person name="Wang D."/>
            <person name="Ming R."/>
        </authorList>
    </citation>
    <scope>NUCLEOTIDE SEQUENCE [LARGE SCALE GENOMIC DNA]</scope>
    <source>
        <tissue evidence="7">Young leaf</tissue>
    </source>
</reference>
<dbReference type="PROSITE" id="PS50014">
    <property type="entry name" value="BROMODOMAIN_2"/>
    <property type="match status" value="1"/>
</dbReference>
<proteinExistence type="predicted"/>
<feature type="region of interest" description="Disordered" evidence="5">
    <location>
        <begin position="494"/>
        <end position="553"/>
    </location>
</feature>
<feature type="repeat" description="PPR" evidence="4">
    <location>
        <begin position="287"/>
        <end position="317"/>
    </location>
</feature>
<dbReference type="GO" id="GO:0003677">
    <property type="term" value="F:DNA binding"/>
    <property type="evidence" value="ECO:0007669"/>
    <property type="project" value="InterPro"/>
</dbReference>
<evidence type="ECO:0000313" key="8">
    <source>
        <dbReference type="Proteomes" id="UP000464620"/>
    </source>
</evidence>
<feature type="region of interest" description="Disordered" evidence="5">
    <location>
        <begin position="714"/>
        <end position="765"/>
    </location>
</feature>
<sequence length="792" mass="88320">MHRYPQTRAELFSYTTYNTIKSGCAIATLSSYYVTPLFKLLQLQMPIGMSAGMKRFCLLHLLLSSSYLLRCPSQLPNPVTLTPTTAKCEPIPPITLELLLPLSVIDLTPSPPSISHRRRRNELRSHRRYRAALFHHRAATVSALKAPSHSSVPSSRGSPPFSVVQLCSIVAGAISVPFSFTWNTLIRAYARTADQKHKSMELYKTMLMMEREQQSAAVIPNNYTYRFVLKACAYLFSLSEGKQVNAHVLKLGFESDTHIWNSLIHFYATCGFLDLAHKVFEKMSERSEVSWNIMIDSYASAGEYDTALRMFCEMQRIHDPDGYTMQSVISSCAGLGALSLGLWAHAYVLKRSDKNMIVSDEDAPNYHSIIQNPMDMVTMLQRVDNGWYITRSAFLQDIDLIVSIAKVYNGEDYNGAWIVSRACQLRDVVHEMISQMDPALVAYCDKIAAQGGPVHLSNELRGSTFPATPVVQLGTATRLSAQLRNVEPEVSVDQSYEALKHTKKSSDVARGAKDKSGQEPLPSKSQTQSTYGNLHGTDTNKSVHGSSLEDTTISDTELSTRLQSIKQLFVERSDDFKSVICILSNFLSNVMGVGGTCTTVSWTFRGFYEKALLDYERHKIKGGELSVPIPSQPEPMNIENQMIDGTFFIKLSQVAGGAVNLKEKDSAEFPSMLGQDDSPLGSNSVVITNASIRDVQLESAHVQFSNSSDAQTLLEKEEKNTNSNILPTSVDRTEESPSAQALINDDAKEWNSPARYPTEMKREKRKAKSRPYWIQLVCCSSVDLQRRQKTAI</sequence>
<dbReference type="Pfam" id="PF13041">
    <property type="entry name" value="PPR_2"/>
    <property type="match status" value="1"/>
</dbReference>
<protein>
    <submittedName>
        <fullName evidence="7">ATPase family AAA domain-containing protein</fullName>
    </submittedName>
</protein>
<dbReference type="AlphaFoldDB" id="A0A6B9V5Z4"/>
<evidence type="ECO:0000256" key="5">
    <source>
        <dbReference type="SAM" id="MobiDB-lite"/>
    </source>
</evidence>
<dbReference type="SUPFAM" id="SSF46774">
    <property type="entry name" value="ARID-like"/>
    <property type="match status" value="1"/>
</dbReference>
<keyword evidence="2 3" id="KW-0103">Bromodomain</keyword>
<dbReference type="SMART" id="SM00297">
    <property type="entry name" value="BROMO"/>
    <property type="match status" value="1"/>
</dbReference>
<evidence type="ECO:0000256" key="2">
    <source>
        <dbReference type="ARBA" id="ARBA00023117"/>
    </source>
</evidence>
<keyword evidence="1" id="KW-0677">Repeat</keyword>
<dbReference type="SUPFAM" id="SSF47370">
    <property type="entry name" value="Bromodomain"/>
    <property type="match status" value="1"/>
</dbReference>
<organism evidence="7 8">
    <name type="scientific">Arachis hypogaea</name>
    <name type="common">Peanut</name>
    <dbReference type="NCBI Taxonomy" id="3818"/>
    <lineage>
        <taxon>Eukaryota</taxon>
        <taxon>Viridiplantae</taxon>
        <taxon>Streptophyta</taxon>
        <taxon>Embryophyta</taxon>
        <taxon>Tracheophyta</taxon>
        <taxon>Spermatophyta</taxon>
        <taxon>Magnoliopsida</taxon>
        <taxon>eudicotyledons</taxon>
        <taxon>Gunneridae</taxon>
        <taxon>Pentapetalae</taxon>
        <taxon>rosids</taxon>
        <taxon>fabids</taxon>
        <taxon>Fabales</taxon>
        <taxon>Fabaceae</taxon>
        <taxon>Papilionoideae</taxon>
        <taxon>50 kb inversion clade</taxon>
        <taxon>dalbergioids sensu lato</taxon>
        <taxon>Dalbergieae</taxon>
        <taxon>Pterocarpus clade</taxon>
        <taxon>Arachis</taxon>
    </lineage>
</organism>
<evidence type="ECO:0000256" key="3">
    <source>
        <dbReference type="PROSITE-ProRule" id="PRU00035"/>
    </source>
</evidence>
<feature type="repeat" description="PPR" evidence="4">
    <location>
        <begin position="256"/>
        <end position="286"/>
    </location>
</feature>
<feature type="compositionally biased region" description="Polar residues" evidence="5">
    <location>
        <begin position="523"/>
        <end position="553"/>
    </location>
</feature>
<name>A0A6B9V5Z4_ARAHY</name>
<dbReference type="InterPro" id="IPR002885">
    <property type="entry name" value="PPR_rpt"/>
</dbReference>
<dbReference type="PANTHER" id="PTHR47928:SF207">
    <property type="entry name" value="PENTATRICOPEPTIDE REPEAT-CONTAINING PROTEIN"/>
    <property type="match status" value="1"/>
</dbReference>
<dbReference type="PROSITE" id="PS51375">
    <property type="entry name" value="PPR"/>
    <property type="match status" value="2"/>
</dbReference>
<dbReference type="Pfam" id="PF00439">
    <property type="entry name" value="Bromodomain"/>
    <property type="match status" value="1"/>
</dbReference>
<evidence type="ECO:0000259" key="6">
    <source>
        <dbReference type="PROSITE" id="PS50014"/>
    </source>
</evidence>
<dbReference type="EMBL" id="CP031001">
    <property type="protein sequence ID" value="QHN76727.1"/>
    <property type="molecule type" value="Genomic_DNA"/>
</dbReference>
<dbReference type="Gene3D" id="1.20.920.10">
    <property type="entry name" value="Bromodomain-like"/>
    <property type="match status" value="1"/>
</dbReference>
<evidence type="ECO:0000256" key="4">
    <source>
        <dbReference type="PROSITE-ProRule" id="PRU00708"/>
    </source>
</evidence>
<dbReference type="InterPro" id="IPR036427">
    <property type="entry name" value="Bromodomain-like_sf"/>
</dbReference>
<dbReference type="PRINTS" id="PR00503">
    <property type="entry name" value="BROMODOMAIN"/>
</dbReference>
<dbReference type="InterPro" id="IPR050421">
    <property type="entry name" value="PPR"/>
</dbReference>
<dbReference type="PANTHER" id="PTHR47928">
    <property type="entry name" value="REPEAT-CONTAINING PROTEIN, PUTATIVE-RELATED"/>
    <property type="match status" value="1"/>
</dbReference>
<gene>
    <name evidence="7" type="ORF">DS421_19g646450</name>
</gene>
<dbReference type="NCBIfam" id="TIGR00756">
    <property type="entry name" value="PPR"/>
    <property type="match status" value="2"/>
</dbReference>
<feature type="domain" description="Bromo" evidence="6">
    <location>
        <begin position="358"/>
        <end position="416"/>
    </location>
</feature>
<evidence type="ECO:0000313" key="7">
    <source>
        <dbReference type="EMBL" id="QHN76727.1"/>
    </source>
</evidence>
<dbReference type="InterPro" id="IPR001487">
    <property type="entry name" value="Bromodomain"/>
</dbReference>
<dbReference type="FunFam" id="1.25.40.10:FF:000427">
    <property type="entry name" value="Pentatricopeptide repeat-containing protein chloroplastic"/>
    <property type="match status" value="1"/>
</dbReference>
<dbReference type="Gene3D" id="1.25.40.10">
    <property type="entry name" value="Tetratricopeptide repeat domain"/>
    <property type="match status" value="2"/>
</dbReference>
<dbReference type="InterPro" id="IPR011990">
    <property type="entry name" value="TPR-like_helical_dom_sf"/>
</dbReference>
<accession>A0A6B9V5Z4</accession>
<dbReference type="Proteomes" id="UP000464620">
    <property type="component" value="Chromosome B09"/>
</dbReference>